<feature type="chain" id="PRO_5032981641" evidence="1">
    <location>
        <begin position="18"/>
        <end position="552"/>
    </location>
</feature>
<dbReference type="OrthoDB" id="419539at2759"/>
<feature type="signal peptide" evidence="1">
    <location>
        <begin position="1"/>
        <end position="17"/>
    </location>
</feature>
<protein>
    <submittedName>
        <fullName evidence="2">Uncharacterized protein</fullName>
    </submittedName>
</protein>
<sequence>MRLFLVWLLCQVQERAALRGNEREFVKSSRWRSDFAKTKIVLWSNFEDATVYMLYELAMASFWPYQQFRPNVQAIFSDDRRFNAELMGEMVVNKLLDYRSSFRSRSDGDVFLVVASSKYSPVDDSFMQSLHSQRRGRSASFTLRDLISHCYVDSGADGRDPGSFARAMAVEWNGKSFKDYNFWIRPVILLDESWLVADYDRGPSRAAAVAEVADAERMAEMHTQQKLAKYMVQSITSGPSKFQYKMGLLGGNGPIAGAFAVLTLAETLLKAGQGLGHVGLELFSQSQHPMSAVEAMRYPSMVEAYVTGLSKFLTRRDIDIYGCASNTWYQNLYAPTSLSWGMAVQSGFRMLHMPRATVRKATQCLNRTRLGMIATHWTHLAGHRRGEVDADGYLLNGTGILERGENAENVYAMEAQRAGARIFSANVDTAWDAIMVAKHGDIFTARKLLMDQRVDRIEGLEVPEHSGASNQGVWAGSRVRGNVRYIQDQDVDAVIGGCTEVGLALSQEDLDSISSPGSIAFVDSGAVMAEVLAKKALARGGAISLCDEAPSR</sequence>
<evidence type="ECO:0000313" key="2">
    <source>
        <dbReference type="EMBL" id="CAE7238064.1"/>
    </source>
</evidence>
<dbReference type="GO" id="GO:0016855">
    <property type="term" value="F:racemase and epimerase activity, acting on amino acids and derivatives"/>
    <property type="evidence" value="ECO:0007669"/>
    <property type="project" value="InterPro"/>
</dbReference>
<organism evidence="2 3">
    <name type="scientific">Symbiodinium natans</name>
    <dbReference type="NCBI Taxonomy" id="878477"/>
    <lineage>
        <taxon>Eukaryota</taxon>
        <taxon>Sar</taxon>
        <taxon>Alveolata</taxon>
        <taxon>Dinophyceae</taxon>
        <taxon>Suessiales</taxon>
        <taxon>Symbiodiniaceae</taxon>
        <taxon>Symbiodinium</taxon>
    </lineage>
</organism>
<evidence type="ECO:0000313" key="3">
    <source>
        <dbReference type="Proteomes" id="UP000604046"/>
    </source>
</evidence>
<dbReference type="EMBL" id="CAJNDS010000862">
    <property type="protein sequence ID" value="CAE7238064.1"/>
    <property type="molecule type" value="Genomic_DNA"/>
</dbReference>
<dbReference type="Proteomes" id="UP000604046">
    <property type="component" value="Unassembled WGS sequence"/>
</dbReference>
<accession>A0A812LAQ5</accession>
<evidence type="ECO:0000256" key="1">
    <source>
        <dbReference type="SAM" id="SignalP"/>
    </source>
</evidence>
<dbReference type="AlphaFoldDB" id="A0A812LAQ5"/>
<proteinExistence type="predicted"/>
<gene>
    <name evidence="2" type="ORF">SNAT2548_LOCUS10416</name>
</gene>
<name>A0A812LAQ5_9DINO</name>
<reference evidence="2" key="1">
    <citation type="submission" date="2021-02" db="EMBL/GenBank/DDBJ databases">
        <authorList>
            <person name="Dougan E. K."/>
            <person name="Rhodes N."/>
            <person name="Thang M."/>
            <person name="Chan C."/>
        </authorList>
    </citation>
    <scope>NUCLEOTIDE SEQUENCE</scope>
</reference>
<dbReference type="InterPro" id="IPR001920">
    <property type="entry name" value="Asp/Glu_race"/>
</dbReference>
<comment type="caution">
    <text evidence="2">The sequence shown here is derived from an EMBL/GenBank/DDBJ whole genome shotgun (WGS) entry which is preliminary data.</text>
</comment>
<dbReference type="Gene3D" id="3.40.50.1860">
    <property type="match status" value="1"/>
</dbReference>
<keyword evidence="1" id="KW-0732">Signal</keyword>
<keyword evidence="3" id="KW-1185">Reference proteome</keyword>